<reference evidence="6" key="1">
    <citation type="submission" date="2021-01" db="EMBL/GenBank/DDBJ databases">
        <title>Whole genome shotgun sequence of Rhizocola hellebori NBRC 109834.</title>
        <authorList>
            <person name="Komaki H."/>
            <person name="Tamura T."/>
        </authorList>
    </citation>
    <scope>NUCLEOTIDE SEQUENCE</scope>
    <source>
        <strain evidence="6">NBRC 109834</strain>
    </source>
</reference>
<evidence type="ECO:0000256" key="3">
    <source>
        <dbReference type="ARBA" id="ARBA00023002"/>
    </source>
</evidence>
<dbReference type="InterPro" id="IPR050172">
    <property type="entry name" value="SsuD_RutA_monooxygenase"/>
</dbReference>
<comment type="caution">
    <text evidence="6">The sequence shown here is derived from an EMBL/GenBank/DDBJ whole genome shotgun (WGS) entry which is preliminary data.</text>
</comment>
<evidence type="ECO:0000313" key="7">
    <source>
        <dbReference type="Proteomes" id="UP000612899"/>
    </source>
</evidence>
<accession>A0A8J3QI70</accession>
<organism evidence="6 7">
    <name type="scientific">Rhizocola hellebori</name>
    <dbReference type="NCBI Taxonomy" id="1392758"/>
    <lineage>
        <taxon>Bacteria</taxon>
        <taxon>Bacillati</taxon>
        <taxon>Actinomycetota</taxon>
        <taxon>Actinomycetes</taxon>
        <taxon>Micromonosporales</taxon>
        <taxon>Micromonosporaceae</taxon>
        <taxon>Rhizocola</taxon>
    </lineage>
</organism>
<gene>
    <name evidence="6" type="ORF">Rhe02_77930</name>
</gene>
<dbReference type="GO" id="GO:0008726">
    <property type="term" value="F:alkanesulfonate monooxygenase activity"/>
    <property type="evidence" value="ECO:0007669"/>
    <property type="project" value="TreeGrafter"/>
</dbReference>
<evidence type="ECO:0000259" key="5">
    <source>
        <dbReference type="Pfam" id="PF00296"/>
    </source>
</evidence>
<proteinExistence type="predicted"/>
<dbReference type="InterPro" id="IPR011251">
    <property type="entry name" value="Luciferase-like_dom"/>
</dbReference>
<dbReference type="InterPro" id="IPR036661">
    <property type="entry name" value="Luciferase-like_sf"/>
</dbReference>
<dbReference type="GO" id="GO:0046306">
    <property type="term" value="P:alkanesulfonate catabolic process"/>
    <property type="evidence" value="ECO:0007669"/>
    <property type="project" value="TreeGrafter"/>
</dbReference>
<keyword evidence="7" id="KW-1185">Reference proteome</keyword>
<dbReference type="EMBL" id="BONY01000075">
    <property type="protein sequence ID" value="GIH09726.1"/>
    <property type="molecule type" value="Genomic_DNA"/>
</dbReference>
<dbReference type="Pfam" id="PF00296">
    <property type="entry name" value="Bac_luciferase"/>
    <property type="match status" value="1"/>
</dbReference>
<evidence type="ECO:0000256" key="1">
    <source>
        <dbReference type="ARBA" id="ARBA00022630"/>
    </source>
</evidence>
<keyword evidence="3" id="KW-0560">Oxidoreductase</keyword>
<evidence type="ECO:0000256" key="4">
    <source>
        <dbReference type="ARBA" id="ARBA00023033"/>
    </source>
</evidence>
<feature type="domain" description="Luciferase-like" evidence="5">
    <location>
        <begin position="1"/>
        <end position="52"/>
    </location>
</feature>
<dbReference type="SUPFAM" id="SSF51679">
    <property type="entry name" value="Bacterial luciferase-like"/>
    <property type="match status" value="1"/>
</dbReference>
<keyword evidence="4" id="KW-0503">Monooxygenase</keyword>
<protein>
    <recommendedName>
        <fullName evidence="5">Luciferase-like domain-containing protein</fullName>
    </recommendedName>
</protein>
<dbReference type="Proteomes" id="UP000612899">
    <property type="component" value="Unassembled WGS sequence"/>
</dbReference>
<evidence type="ECO:0000256" key="2">
    <source>
        <dbReference type="ARBA" id="ARBA00022643"/>
    </source>
</evidence>
<dbReference type="AlphaFoldDB" id="A0A8J3QI70"/>
<dbReference type="PANTHER" id="PTHR42847">
    <property type="entry name" value="ALKANESULFONATE MONOOXYGENASE"/>
    <property type="match status" value="1"/>
</dbReference>
<keyword evidence="2" id="KW-0288">FMN</keyword>
<evidence type="ECO:0000313" key="6">
    <source>
        <dbReference type="EMBL" id="GIH09726.1"/>
    </source>
</evidence>
<sequence>MAASLDRVSGGRVVLGLGAGWQSNEHLAYGIELPPAGERLDRFDEACSVITR</sequence>
<dbReference type="Gene3D" id="3.20.20.30">
    <property type="entry name" value="Luciferase-like domain"/>
    <property type="match status" value="1"/>
</dbReference>
<dbReference type="PANTHER" id="PTHR42847:SF4">
    <property type="entry name" value="ALKANESULFONATE MONOOXYGENASE-RELATED"/>
    <property type="match status" value="1"/>
</dbReference>
<keyword evidence="1" id="KW-0285">Flavoprotein</keyword>
<name>A0A8J3QI70_9ACTN</name>